<name>A0A397SI32_9GLOM</name>
<comment type="caution">
    <text evidence="1">The sequence shown here is derived from an EMBL/GenBank/DDBJ whole genome shotgun (WGS) entry which is preliminary data.</text>
</comment>
<evidence type="ECO:0000313" key="2">
    <source>
        <dbReference type="Proteomes" id="UP000265703"/>
    </source>
</evidence>
<gene>
    <name evidence="1" type="ORF">C1645_830197</name>
</gene>
<dbReference type="OrthoDB" id="2445412at2759"/>
<reference evidence="1 2" key="1">
    <citation type="submission" date="2018-06" db="EMBL/GenBank/DDBJ databases">
        <title>Comparative genomics reveals the genomic features of Rhizophagus irregularis, R. cerebriforme, R. diaphanum and Gigaspora rosea, and their symbiotic lifestyle signature.</title>
        <authorList>
            <person name="Morin E."/>
            <person name="San Clemente H."/>
            <person name="Chen E.C.H."/>
            <person name="De La Providencia I."/>
            <person name="Hainaut M."/>
            <person name="Kuo A."/>
            <person name="Kohler A."/>
            <person name="Murat C."/>
            <person name="Tang N."/>
            <person name="Roy S."/>
            <person name="Loubradou J."/>
            <person name="Henrissat B."/>
            <person name="Grigoriev I.V."/>
            <person name="Corradi N."/>
            <person name="Roux C."/>
            <person name="Martin F.M."/>
        </authorList>
    </citation>
    <scope>NUCLEOTIDE SEQUENCE [LARGE SCALE GENOMIC DNA]</scope>
    <source>
        <strain evidence="1 2">DAOM 227022</strain>
    </source>
</reference>
<dbReference type="EMBL" id="QKYT01000401">
    <property type="protein sequence ID" value="RIA85843.1"/>
    <property type="molecule type" value="Genomic_DNA"/>
</dbReference>
<evidence type="ECO:0000313" key="1">
    <source>
        <dbReference type="EMBL" id="RIA85843.1"/>
    </source>
</evidence>
<dbReference type="AlphaFoldDB" id="A0A397SI32"/>
<protein>
    <submittedName>
        <fullName evidence="1">Uncharacterized protein</fullName>
    </submittedName>
</protein>
<proteinExistence type="predicted"/>
<dbReference type="STRING" id="658196.A0A397SI32"/>
<keyword evidence="2" id="KW-1185">Reference proteome</keyword>
<organism evidence="1 2">
    <name type="scientific">Glomus cerebriforme</name>
    <dbReference type="NCBI Taxonomy" id="658196"/>
    <lineage>
        <taxon>Eukaryota</taxon>
        <taxon>Fungi</taxon>
        <taxon>Fungi incertae sedis</taxon>
        <taxon>Mucoromycota</taxon>
        <taxon>Glomeromycotina</taxon>
        <taxon>Glomeromycetes</taxon>
        <taxon>Glomerales</taxon>
        <taxon>Glomeraceae</taxon>
        <taxon>Glomus</taxon>
    </lineage>
</organism>
<dbReference type="Proteomes" id="UP000265703">
    <property type="component" value="Unassembled WGS sequence"/>
</dbReference>
<sequence length="152" mass="17350">MNFEEFHAKAGYFVSLTELNNVSQLQKQIVEYISTMKKKDGSEYKASSVKQAVDALNRHFLHHSSIPHINLHDKYMFPDLHNRGINGGEAQIISIPGDNNGPCSDIHWYRTAHVGKNRLNKFMQNIGRETQIDIPIELLSNHSEHKTATQIL</sequence>
<accession>A0A397SI32</accession>